<dbReference type="AlphaFoldDB" id="A0A1Y1CI84"/>
<keyword evidence="1" id="KW-0812">Transmembrane</keyword>
<dbReference type="CDD" id="cd00081">
    <property type="entry name" value="Hint"/>
    <property type="match status" value="1"/>
</dbReference>
<evidence type="ECO:0000256" key="1">
    <source>
        <dbReference type="SAM" id="Phobius"/>
    </source>
</evidence>
<reference evidence="4" key="2">
    <citation type="journal article" date="2020" name="Antonie Van Leeuwenhoek">
        <title>Labilibaculum antarcticum sp. nov., a novel facultative anaerobic, psychrotorelant bacterium isolated from marine sediment of Antarctica.</title>
        <authorList>
            <person name="Watanabe M."/>
            <person name="Kojima H."/>
            <person name="Fukui M."/>
        </authorList>
    </citation>
    <scope>NUCLEOTIDE SEQUENCE [LARGE SCALE GENOMIC DNA]</scope>
    <source>
        <strain evidence="4">SPP2</strain>
    </source>
</reference>
<keyword evidence="1" id="KW-1133">Transmembrane helix</keyword>
<accession>A0A1Y1CI84</accession>
<evidence type="ECO:0000313" key="3">
    <source>
        <dbReference type="EMBL" id="BAX80000.1"/>
    </source>
</evidence>
<feature type="domain" description="AXH" evidence="2">
    <location>
        <begin position="235"/>
        <end position="360"/>
    </location>
</feature>
<feature type="transmembrane region" description="Helical" evidence="1">
    <location>
        <begin position="184"/>
        <end position="206"/>
    </location>
</feature>
<feature type="transmembrane region" description="Helical" evidence="1">
    <location>
        <begin position="150"/>
        <end position="172"/>
    </location>
</feature>
<dbReference type="PROSITE" id="PS51148">
    <property type="entry name" value="AXH"/>
    <property type="match status" value="1"/>
</dbReference>
<evidence type="ECO:0000259" key="2">
    <source>
        <dbReference type="PROSITE" id="PS51148"/>
    </source>
</evidence>
<dbReference type="GO" id="GO:0003723">
    <property type="term" value="F:RNA binding"/>
    <property type="evidence" value="ECO:0007669"/>
    <property type="project" value="InterPro"/>
</dbReference>
<protein>
    <recommendedName>
        <fullName evidence="2">AXH domain-containing protein</fullName>
    </recommendedName>
</protein>
<sequence>MILELRATVDFNGRMEYQLSNYFANPTDLKALAKHLPEGSCLILQEDSSLTVESLDEPGMESSEEKSYNTSSTIGADDQMVGGGIGTSDVATGLSFITGGAEIQLNRKLKTFRPIRYNDASLMREGSIAKNLRSGSLMKGSKYLQSARGILYWTGFTSGIFSLGLSTYNYMNGDISGAKYGSDMFFGVVGFMGAPGLLVSGVYSIVTSPEFEQAVKDYEIQKNKDFGSGGDWEHVNSDFFYRGGLCFAEGTKVTMGNDSLKAIELISVGDIVLSYDFLNEKVIKVEVLKVDAPMHDNLIQITFSNKTRNTNTQDHPYFVKDKGWCSFNPIQSNKRYGLSTAKLEIGDECLVYKKGKINRVKIISILQQKGVVKTYNLTSLKDGDSYFVNGILVNNENPKENKDSEKIIEENK</sequence>
<reference evidence="3 4" key="1">
    <citation type="journal article" date="2018" name="Mar. Genomics">
        <title>Complete genome sequence of Marinifilaceae bacterium strain SPP2, isolated from the Antarctic marine sediment.</title>
        <authorList>
            <person name="Watanabe M."/>
            <person name="Kojima H."/>
            <person name="Fukui M."/>
        </authorList>
    </citation>
    <scope>NUCLEOTIDE SEQUENCE [LARGE SCALE GENOMIC DNA]</scope>
    <source>
        <strain evidence="3 4">SPP2</strain>
    </source>
</reference>
<keyword evidence="1" id="KW-0472">Membrane</keyword>
<dbReference type="Proteomes" id="UP000218267">
    <property type="component" value="Chromosome"/>
</dbReference>
<gene>
    <name evidence="3" type="ORF">ALGA_1625</name>
</gene>
<dbReference type="InterPro" id="IPR036844">
    <property type="entry name" value="Hint_dom_sf"/>
</dbReference>
<name>A0A1Y1CI84_9BACT</name>
<dbReference type="Gene3D" id="2.170.16.10">
    <property type="entry name" value="Hedgehog/Intein (Hint) domain"/>
    <property type="match status" value="1"/>
</dbReference>
<dbReference type="Pfam" id="PF08517">
    <property type="entry name" value="AXH"/>
    <property type="match status" value="1"/>
</dbReference>
<dbReference type="SMART" id="SM00536">
    <property type="entry name" value="AXH"/>
    <property type="match status" value="1"/>
</dbReference>
<keyword evidence="4" id="KW-1185">Reference proteome</keyword>
<dbReference type="KEGG" id="mbas:ALGA_1625"/>
<organism evidence="3 4">
    <name type="scientific">Labilibaculum antarcticum</name>
    <dbReference type="NCBI Taxonomy" id="1717717"/>
    <lineage>
        <taxon>Bacteria</taxon>
        <taxon>Pseudomonadati</taxon>
        <taxon>Bacteroidota</taxon>
        <taxon>Bacteroidia</taxon>
        <taxon>Marinilabiliales</taxon>
        <taxon>Marinifilaceae</taxon>
        <taxon>Labilibaculum</taxon>
    </lineage>
</organism>
<dbReference type="SUPFAM" id="SSF51294">
    <property type="entry name" value="Hedgehog/intein (Hint) domain"/>
    <property type="match status" value="1"/>
</dbReference>
<proteinExistence type="predicted"/>
<evidence type="ECO:0000313" key="4">
    <source>
        <dbReference type="Proteomes" id="UP000218267"/>
    </source>
</evidence>
<dbReference type="EMBL" id="AP018042">
    <property type="protein sequence ID" value="BAX80000.1"/>
    <property type="molecule type" value="Genomic_DNA"/>
</dbReference>
<dbReference type="InterPro" id="IPR003652">
    <property type="entry name" value="Ataxin_AXH_dom"/>
</dbReference>